<dbReference type="NCBIfam" id="NF001490">
    <property type="entry name" value="PRK00346.1-4"/>
    <property type="match status" value="1"/>
</dbReference>
<dbReference type="STRING" id="43775.SAMN04489760_105164"/>
<evidence type="ECO:0000313" key="11">
    <source>
        <dbReference type="EMBL" id="SEM16302.1"/>
    </source>
</evidence>
<dbReference type="EC" id="3.1.3.5" evidence="9"/>
<dbReference type="GO" id="GO:0046872">
    <property type="term" value="F:metal ion binding"/>
    <property type="evidence" value="ECO:0007669"/>
    <property type="project" value="UniProtKB-UniRule"/>
</dbReference>
<evidence type="ECO:0000256" key="9">
    <source>
        <dbReference type="HAMAP-Rule" id="MF_00060"/>
    </source>
</evidence>
<dbReference type="NCBIfam" id="TIGR00087">
    <property type="entry name" value="surE"/>
    <property type="match status" value="1"/>
</dbReference>
<evidence type="ECO:0000256" key="8">
    <source>
        <dbReference type="ARBA" id="ARBA00022801"/>
    </source>
</evidence>
<evidence type="ECO:0000313" key="12">
    <source>
        <dbReference type="Proteomes" id="UP000198744"/>
    </source>
</evidence>
<feature type="binding site" evidence="9">
    <location>
        <position position="8"/>
    </location>
    <ligand>
        <name>a divalent metal cation</name>
        <dbReference type="ChEBI" id="CHEBI:60240"/>
    </ligand>
</feature>
<keyword evidence="5 9" id="KW-0963">Cytoplasm</keyword>
<evidence type="ECO:0000256" key="4">
    <source>
        <dbReference type="ARBA" id="ARBA00011062"/>
    </source>
</evidence>
<gene>
    <name evidence="9" type="primary">surE</name>
    <name evidence="11" type="ORF">SAMN04489760_105164</name>
</gene>
<dbReference type="Pfam" id="PF01975">
    <property type="entry name" value="SurE"/>
    <property type="match status" value="1"/>
</dbReference>
<evidence type="ECO:0000256" key="1">
    <source>
        <dbReference type="ARBA" id="ARBA00000815"/>
    </source>
</evidence>
<dbReference type="PANTHER" id="PTHR30457:SF12">
    <property type="entry name" value="5'_3'-NUCLEOTIDASE SURE"/>
    <property type="match status" value="1"/>
</dbReference>
<proteinExistence type="inferred from homology"/>
<protein>
    <recommendedName>
        <fullName evidence="9">5'-nucleotidase SurE</fullName>
        <ecNumber evidence="9">3.1.3.5</ecNumber>
    </recommendedName>
    <alternativeName>
        <fullName evidence="9">Nucleoside 5'-monophosphate phosphohydrolase</fullName>
    </alternativeName>
</protein>
<dbReference type="EMBL" id="FOBS01000005">
    <property type="protein sequence ID" value="SEM16302.1"/>
    <property type="molecule type" value="Genomic_DNA"/>
</dbReference>
<keyword evidence="6 9" id="KW-0479">Metal-binding</keyword>
<dbReference type="PANTHER" id="PTHR30457">
    <property type="entry name" value="5'-NUCLEOTIDASE SURE"/>
    <property type="match status" value="1"/>
</dbReference>
<dbReference type="Gene3D" id="3.40.1210.10">
    <property type="entry name" value="Survival protein SurE-like phosphatase/nucleotidase"/>
    <property type="match status" value="1"/>
</dbReference>
<accession>A0A1H7W3Y5</accession>
<keyword evidence="7 9" id="KW-0547">Nucleotide-binding</keyword>
<comment type="function">
    <text evidence="9">Nucleotidase that shows phosphatase activity on nucleoside 5'-monophosphates.</text>
</comment>
<dbReference type="GO" id="GO:0008253">
    <property type="term" value="F:5'-nucleotidase activity"/>
    <property type="evidence" value="ECO:0007669"/>
    <property type="project" value="UniProtKB-UniRule"/>
</dbReference>
<keyword evidence="12" id="KW-1185">Reference proteome</keyword>
<evidence type="ECO:0000256" key="3">
    <source>
        <dbReference type="ARBA" id="ARBA00004496"/>
    </source>
</evidence>
<dbReference type="SUPFAM" id="SSF64167">
    <property type="entry name" value="SurE-like"/>
    <property type="match status" value="1"/>
</dbReference>
<keyword evidence="8 9" id="KW-0378">Hydrolase</keyword>
<comment type="cofactor">
    <cofactor evidence="2">
        <name>Mg(2+)</name>
        <dbReference type="ChEBI" id="CHEBI:18420"/>
    </cofactor>
</comment>
<feature type="domain" description="Survival protein SurE-like phosphatase/nucleotidase" evidence="10">
    <location>
        <begin position="4"/>
        <end position="185"/>
    </location>
</feature>
<evidence type="ECO:0000256" key="6">
    <source>
        <dbReference type="ARBA" id="ARBA00022723"/>
    </source>
</evidence>
<dbReference type="FunFam" id="3.40.1210.10:FF:000001">
    <property type="entry name" value="5'/3'-nucleotidase SurE"/>
    <property type="match status" value="1"/>
</dbReference>
<organism evidence="11 12">
    <name type="scientific">Syntrophus gentianae</name>
    <dbReference type="NCBI Taxonomy" id="43775"/>
    <lineage>
        <taxon>Bacteria</taxon>
        <taxon>Pseudomonadati</taxon>
        <taxon>Thermodesulfobacteriota</taxon>
        <taxon>Syntrophia</taxon>
        <taxon>Syntrophales</taxon>
        <taxon>Syntrophaceae</taxon>
        <taxon>Syntrophus</taxon>
    </lineage>
</organism>
<dbReference type="Proteomes" id="UP000198744">
    <property type="component" value="Unassembled WGS sequence"/>
</dbReference>
<reference evidence="11 12" key="1">
    <citation type="submission" date="2016-10" db="EMBL/GenBank/DDBJ databases">
        <authorList>
            <person name="de Groot N.N."/>
        </authorList>
    </citation>
    <scope>NUCLEOTIDE SEQUENCE [LARGE SCALE GENOMIC DNA]</scope>
    <source>
        <strain evidence="11 12">DSM 8423</strain>
    </source>
</reference>
<evidence type="ECO:0000256" key="5">
    <source>
        <dbReference type="ARBA" id="ARBA00022490"/>
    </source>
</evidence>
<dbReference type="InterPro" id="IPR002828">
    <property type="entry name" value="SurE-like_Pase/nucleotidase"/>
</dbReference>
<comment type="similarity">
    <text evidence="4 9">Belongs to the SurE nucleotidase family.</text>
</comment>
<comment type="subcellular location">
    <subcellularLocation>
        <location evidence="3 9">Cytoplasm</location>
    </subcellularLocation>
</comment>
<dbReference type="NCBIfam" id="NF001492">
    <property type="entry name" value="PRK00346.2-2"/>
    <property type="match status" value="1"/>
</dbReference>
<feature type="binding site" evidence="9">
    <location>
        <position position="95"/>
    </location>
    <ligand>
        <name>a divalent metal cation</name>
        <dbReference type="ChEBI" id="CHEBI:60240"/>
    </ligand>
</feature>
<evidence type="ECO:0000259" key="10">
    <source>
        <dbReference type="Pfam" id="PF01975"/>
    </source>
</evidence>
<name>A0A1H7W3Y5_9BACT</name>
<feature type="binding site" evidence="9">
    <location>
        <position position="39"/>
    </location>
    <ligand>
        <name>a divalent metal cation</name>
        <dbReference type="ChEBI" id="CHEBI:60240"/>
    </ligand>
</feature>
<dbReference type="HAMAP" id="MF_00060">
    <property type="entry name" value="SurE"/>
    <property type="match status" value="1"/>
</dbReference>
<comment type="catalytic activity">
    <reaction evidence="1 9">
        <text>a ribonucleoside 5'-phosphate + H2O = a ribonucleoside + phosphate</text>
        <dbReference type="Rhea" id="RHEA:12484"/>
        <dbReference type="ChEBI" id="CHEBI:15377"/>
        <dbReference type="ChEBI" id="CHEBI:18254"/>
        <dbReference type="ChEBI" id="CHEBI:43474"/>
        <dbReference type="ChEBI" id="CHEBI:58043"/>
        <dbReference type="EC" id="3.1.3.5"/>
    </reaction>
</comment>
<dbReference type="GO" id="GO:0005737">
    <property type="term" value="C:cytoplasm"/>
    <property type="evidence" value="ECO:0007669"/>
    <property type="project" value="UniProtKB-SubCell"/>
</dbReference>
<dbReference type="InterPro" id="IPR036523">
    <property type="entry name" value="SurE-like_sf"/>
</dbReference>
<dbReference type="AlphaFoldDB" id="A0A1H7W3Y5"/>
<evidence type="ECO:0000256" key="7">
    <source>
        <dbReference type="ARBA" id="ARBA00022741"/>
    </source>
</evidence>
<dbReference type="InterPro" id="IPR030048">
    <property type="entry name" value="SurE"/>
</dbReference>
<dbReference type="RefSeq" id="WP_093882689.1">
    <property type="nucleotide sequence ID" value="NZ_FOBS01000005.1"/>
</dbReference>
<sequence length="266" mass="29012">MRFLLTNDDGIYARGLSALYKELSKEADCLIVAPEVEQSAVGHAITLNRPLMVRRTNKDGNFLGYAVSGTPADCVKIGIKELSEKPVDLVVSGINIGANVGINVIYSGTVSAATEGAILGVPSLAVSLGTLRNADYTVAADFARTMTRFMMKYFAGKSVALNINVPPLPRSEIKGVAVTRQGKARLIECFDKRVDPRERLYYWLAGETQLSEQEEPDSDGSALSRGMISITPIYNDMTRYDAIDGLKTLLSQEDRIFPATKCECFE</sequence>
<comment type="cofactor">
    <cofactor evidence="9">
        <name>a divalent metal cation</name>
        <dbReference type="ChEBI" id="CHEBI:60240"/>
    </cofactor>
    <text evidence="9">Binds 1 divalent metal cation per subunit.</text>
</comment>
<dbReference type="GO" id="GO:0000166">
    <property type="term" value="F:nucleotide binding"/>
    <property type="evidence" value="ECO:0007669"/>
    <property type="project" value="UniProtKB-KW"/>
</dbReference>
<dbReference type="GO" id="GO:0004309">
    <property type="term" value="F:exopolyphosphatase activity"/>
    <property type="evidence" value="ECO:0007669"/>
    <property type="project" value="TreeGrafter"/>
</dbReference>
<feature type="binding site" evidence="9">
    <location>
        <position position="9"/>
    </location>
    <ligand>
        <name>a divalent metal cation</name>
        <dbReference type="ChEBI" id="CHEBI:60240"/>
    </ligand>
</feature>
<dbReference type="OrthoDB" id="9780815at2"/>
<evidence type="ECO:0000256" key="2">
    <source>
        <dbReference type="ARBA" id="ARBA00001946"/>
    </source>
</evidence>
<dbReference type="GO" id="GO:0008254">
    <property type="term" value="F:3'-nucleotidase activity"/>
    <property type="evidence" value="ECO:0007669"/>
    <property type="project" value="TreeGrafter"/>
</dbReference>